<dbReference type="EMBL" id="GBXM01095813">
    <property type="protein sequence ID" value="JAH12764.1"/>
    <property type="molecule type" value="Transcribed_RNA"/>
</dbReference>
<dbReference type="AlphaFoldDB" id="A0A0E9Q7Q5"/>
<protein>
    <submittedName>
        <fullName evidence="1">Uncharacterized protein</fullName>
    </submittedName>
</protein>
<proteinExistence type="predicted"/>
<reference evidence="1" key="1">
    <citation type="submission" date="2014-11" db="EMBL/GenBank/DDBJ databases">
        <authorList>
            <person name="Amaro Gonzalez C."/>
        </authorList>
    </citation>
    <scope>NUCLEOTIDE SEQUENCE</scope>
</reference>
<sequence length="16" mass="2020">MLSYRISIHTLKHKHR</sequence>
<evidence type="ECO:0000313" key="1">
    <source>
        <dbReference type="EMBL" id="JAH12764.1"/>
    </source>
</evidence>
<accession>A0A0E9Q7Q5</accession>
<organism evidence="1">
    <name type="scientific">Anguilla anguilla</name>
    <name type="common">European freshwater eel</name>
    <name type="synonym">Muraena anguilla</name>
    <dbReference type="NCBI Taxonomy" id="7936"/>
    <lineage>
        <taxon>Eukaryota</taxon>
        <taxon>Metazoa</taxon>
        <taxon>Chordata</taxon>
        <taxon>Craniata</taxon>
        <taxon>Vertebrata</taxon>
        <taxon>Euteleostomi</taxon>
        <taxon>Actinopterygii</taxon>
        <taxon>Neopterygii</taxon>
        <taxon>Teleostei</taxon>
        <taxon>Anguilliformes</taxon>
        <taxon>Anguillidae</taxon>
        <taxon>Anguilla</taxon>
    </lineage>
</organism>
<reference evidence="1" key="2">
    <citation type="journal article" date="2015" name="Fish Shellfish Immunol.">
        <title>Early steps in the European eel (Anguilla anguilla)-Vibrio vulnificus interaction in the gills: Role of the RtxA13 toxin.</title>
        <authorList>
            <person name="Callol A."/>
            <person name="Pajuelo D."/>
            <person name="Ebbesson L."/>
            <person name="Teles M."/>
            <person name="MacKenzie S."/>
            <person name="Amaro C."/>
        </authorList>
    </citation>
    <scope>NUCLEOTIDE SEQUENCE</scope>
</reference>
<name>A0A0E9Q7Q5_ANGAN</name>